<dbReference type="PANTHER" id="PTHR37003:SF2">
    <property type="entry name" value="PESTICIDAL CRYSTAL PROTEIN N-TERMINAL DOMAIN-CONTAINING PROTEIN"/>
    <property type="match status" value="1"/>
</dbReference>
<dbReference type="GO" id="GO:0001907">
    <property type="term" value="P:symbiont-mediated killing of host cell"/>
    <property type="evidence" value="ECO:0007669"/>
    <property type="project" value="InterPro"/>
</dbReference>
<keyword evidence="8" id="KW-1185">Reference proteome</keyword>
<dbReference type="InterPro" id="IPR038979">
    <property type="entry name" value="Pest_crys"/>
</dbReference>
<comment type="caution">
    <text evidence="7">The sequence shown here is derived from an EMBL/GenBank/DDBJ whole genome shotgun (WGS) entry which is preliminary data.</text>
</comment>
<gene>
    <name evidence="7" type="ORF">DFR29_114158</name>
</gene>
<dbReference type="PANTHER" id="PTHR37003">
    <property type="entry name" value="ENDOTOXIN_N DOMAIN-CONTAINING PROTEIN-RELATED"/>
    <property type="match status" value="1"/>
</dbReference>
<evidence type="ECO:0000313" key="7">
    <source>
        <dbReference type="EMBL" id="TDR40106.1"/>
    </source>
</evidence>
<organism evidence="7 8">
    <name type="scientific">Tahibacter aquaticus</name>
    <dbReference type="NCBI Taxonomy" id="520092"/>
    <lineage>
        <taxon>Bacteria</taxon>
        <taxon>Pseudomonadati</taxon>
        <taxon>Pseudomonadota</taxon>
        <taxon>Gammaproteobacteria</taxon>
        <taxon>Lysobacterales</taxon>
        <taxon>Rhodanobacteraceae</taxon>
        <taxon>Tahibacter</taxon>
    </lineage>
</organism>
<dbReference type="Proteomes" id="UP000295293">
    <property type="component" value="Unassembled WGS sequence"/>
</dbReference>
<dbReference type="InterPro" id="IPR036404">
    <property type="entry name" value="Jacalin-like_lectin_dom_sf"/>
</dbReference>
<keyword evidence="3" id="KW-0749">Sporulation</keyword>
<dbReference type="RefSeq" id="WP_166654241.1">
    <property type="nucleotide sequence ID" value="NZ_SNZH01000014.1"/>
</dbReference>
<dbReference type="AlphaFoldDB" id="A0A4R6YQJ1"/>
<dbReference type="Gene3D" id="1.20.190.10">
    <property type="entry name" value="Pesticidal crystal protein, N-terminal domain"/>
    <property type="match status" value="1"/>
</dbReference>
<name>A0A4R6YQJ1_9GAMM</name>
<dbReference type="SUPFAM" id="SSF51101">
    <property type="entry name" value="Mannose-binding lectins"/>
    <property type="match status" value="1"/>
</dbReference>
<proteinExistence type="inferred from homology"/>
<feature type="region of interest" description="Disordered" evidence="5">
    <location>
        <begin position="320"/>
        <end position="347"/>
    </location>
</feature>
<dbReference type="GO" id="GO:0090729">
    <property type="term" value="F:toxin activity"/>
    <property type="evidence" value="ECO:0007669"/>
    <property type="project" value="UniProtKB-KW"/>
</dbReference>
<evidence type="ECO:0000256" key="4">
    <source>
        <dbReference type="ARBA" id="ARBA00023026"/>
    </source>
</evidence>
<evidence type="ECO:0000259" key="6">
    <source>
        <dbReference type="Pfam" id="PF03945"/>
    </source>
</evidence>
<evidence type="ECO:0000313" key="8">
    <source>
        <dbReference type="Proteomes" id="UP000295293"/>
    </source>
</evidence>
<dbReference type="Pfam" id="PF03945">
    <property type="entry name" value="Endotoxin_N"/>
    <property type="match status" value="1"/>
</dbReference>
<dbReference type="InterPro" id="IPR036716">
    <property type="entry name" value="Pest_crys_N_sf"/>
</dbReference>
<evidence type="ECO:0000256" key="5">
    <source>
        <dbReference type="SAM" id="MobiDB-lite"/>
    </source>
</evidence>
<sequence length="506" mass="55533">MNQFAPLAELTPSPFIAAEVGPDLDLPRDRLALGIQVSLGVEAAEFDYNNAARVVVSTVLGEVPVVGVLLSALVDIFWPNPEVDIWAQIEAKVEALINQKIAERVWQQVSESLAGLQNVLDDYLFAAKNFPNDPKYISEKFNVAQGHFLHDLPQFQSKGYELLLLPLFAQFANLHLGLLRDGAAFGSNWGWSAEILERIKKQLSDNIGNYSSYADRIYGAGLADTRAKAPSNPAKTEPFNTVNRFVREMTLTVLDFRAMWQYYDIAKYPVPPKVYLDREIYSDAVGTSDDSPFSIPQAPTAAPTRVVVWGWDRIDAIQVDYPQGGGPDGKTSTGRMGNSKGGADGPPHGGTFDIGSNPVTLVRARFGHIVNALWFQFKNGSWSNKLGGNYPGGGDRDFSYPSEILSSIKVMGVSRFYGSANCAVFGFKFEKNAQPTAELLQRLFRTAPQAVSATTMAQRLGASETVVRDVAVWAQQNHWDAAREHLWTQRAARVQKRAANGNGSSA</sequence>
<comment type="similarity">
    <text evidence="1">Belongs to the delta endotoxin family.</text>
</comment>
<evidence type="ECO:0000256" key="2">
    <source>
        <dbReference type="ARBA" id="ARBA00022656"/>
    </source>
</evidence>
<dbReference type="GO" id="GO:0030435">
    <property type="term" value="P:sporulation resulting in formation of a cellular spore"/>
    <property type="evidence" value="ECO:0007669"/>
    <property type="project" value="UniProtKB-KW"/>
</dbReference>
<evidence type="ECO:0000256" key="3">
    <source>
        <dbReference type="ARBA" id="ARBA00022969"/>
    </source>
</evidence>
<reference evidence="7 8" key="1">
    <citation type="submission" date="2019-03" db="EMBL/GenBank/DDBJ databases">
        <title>Genomic Encyclopedia of Type Strains, Phase IV (KMG-IV): sequencing the most valuable type-strain genomes for metagenomic binning, comparative biology and taxonomic classification.</title>
        <authorList>
            <person name="Goeker M."/>
        </authorList>
    </citation>
    <scope>NUCLEOTIDE SEQUENCE [LARGE SCALE GENOMIC DNA]</scope>
    <source>
        <strain evidence="7 8">DSM 21667</strain>
    </source>
</reference>
<keyword evidence="4" id="KW-0843">Virulence</keyword>
<feature type="domain" description="Pesticidal crystal protein" evidence="6">
    <location>
        <begin position="56"/>
        <end position="264"/>
    </location>
</feature>
<evidence type="ECO:0000256" key="1">
    <source>
        <dbReference type="ARBA" id="ARBA00007819"/>
    </source>
</evidence>
<protein>
    <submittedName>
        <fullName evidence="7">Delta endotoxin-like protein</fullName>
    </submittedName>
</protein>
<dbReference type="EMBL" id="SNZH01000014">
    <property type="protein sequence ID" value="TDR40106.1"/>
    <property type="molecule type" value="Genomic_DNA"/>
</dbReference>
<accession>A0A4R6YQJ1</accession>
<keyword evidence="2" id="KW-0800">Toxin</keyword>
<dbReference type="SUPFAM" id="SSF56849">
    <property type="entry name" value="delta-Endotoxin (insectocide), N-terminal domain"/>
    <property type="match status" value="1"/>
</dbReference>
<dbReference type="InterPro" id="IPR005639">
    <property type="entry name" value="Pest_crys_dom_I"/>
</dbReference>